<dbReference type="Gene3D" id="3.90.550.10">
    <property type="entry name" value="Spore Coat Polysaccharide Biosynthesis Protein SpsA, Chain A"/>
    <property type="match status" value="1"/>
</dbReference>
<organism evidence="2">
    <name type="scientific">marine metagenome</name>
    <dbReference type="NCBI Taxonomy" id="408172"/>
    <lineage>
        <taxon>unclassified sequences</taxon>
        <taxon>metagenomes</taxon>
        <taxon>ecological metagenomes</taxon>
    </lineage>
</organism>
<accession>A0A382LR05</accession>
<name>A0A382LR05_9ZZZZ</name>
<dbReference type="SUPFAM" id="SSF53448">
    <property type="entry name" value="Nucleotide-diphospho-sugar transferases"/>
    <property type="match status" value="1"/>
</dbReference>
<dbReference type="InterPro" id="IPR029044">
    <property type="entry name" value="Nucleotide-diphossugar_trans"/>
</dbReference>
<evidence type="ECO:0000313" key="2">
    <source>
        <dbReference type="EMBL" id="SVC37512.1"/>
    </source>
</evidence>
<dbReference type="AlphaFoldDB" id="A0A382LR05"/>
<gene>
    <name evidence="2" type="ORF">METZ01_LOCUS290366</name>
</gene>
<dbReference type="EMBL" id="UINC01087818">
    <property type="protein sequence ID" value="SVC37512.1"/>
    <property type="molecule type" value="Genomic_DNA"/>
</dbReference>
<protein>
    <recommendedName>
        <fullName evidence="1">Glycosyltransferase 2-like domain-containing protein</fullName>
    </recommendedName>
</protein>
<feature type="non-terminal residue" evidence="2">
    <location>
        <position position="1"/>
    </location>
</feature>
<feature type="domain" description="Glycosyltransferase 2-like" evidence="1">
    <location>
        <begin position="2"/>
        <end position="74"/>
    </location>
</feature>
<dbReference type="Pfam" id="PF00535">
    <property type="entry name" value="Glycos_transf_2"/>
    <property type="match status" value="1"/>
</dbReference>
<dbReference type="Gene3D" id="1.25.40.10">
    <property type="entry name" value="Tetratricopeptide repeat domain"/>
    <property type="match status" value="1"/>
</dbReference>
<sequence length="231" mass="25942">VFLDRCLASIGDLADEIVVVDTGSADDTCAVARRHQARVLSFSWTGDFSEARNHGLDAARGRWILSLDCDEVIALRDHDSIRAAMTDQDIAGYRLTTRNYTDRGDRSECFAADGAYREQKDYAGWFPTTKVRLWRRRREHRFRGAVHELVEASILESGGRLADCVVPVHHYGLVEKARVSDRYVEAGERKLQEAPDDERARYELAIAYRDAGRLDEALGGIEQVLTAIEAG</sequence>
<evidence type="ECO:0000259" key="1">
    <source>
        <dbReference type="Pfam" id="PF00535"/>
    </source>
</evidence>
<dbReference type="InterPro" id="IPR011990">
    <property type="entry name" value="TPR-like_helical_dom_sf"/>
</dbReference>
<reference evidence="2" key="1">
    <citation type="submission" date="2018-05" db="EMBL/GenBank/DDBJ databases">
        <authorList>
            <person name="Lanie J.A."/>
            <person name="Ng W.-L."/>
            <person name="Kazmierczak K.M."/>
            <person name="Andrzejewski T.M."/>
            <person name="Davidsen T.M."/>
            <person name="Wayne K.J."/>
            <person name="Tettelin H."/>
            <person name="Glass J.I."/>
            <person name="Rusch D."/>
            <person name="Podicherti R."/>
            <person name="Tsui H.-C.T."/>
            <person name="Winkler M.E."/>
        </authorList>
    </citation>
    <scope>NUCLEOTIDE SEQUENCE</scope>
</reference>
<dbReference type="PANTHER" id="PTHR43630:SF2">
    <property type="entry name" value="GLYCOSYLTRANSFERASE"/>
    <property type="match status" value="1"/>
</dbReference>
<dbReference type="InterPro" id="IPR001173">
    <property type="entry name" value="Glyco_trans_2-like"/>
</dbReference>
<dbReference type="PANTHER" id="PTHR43630">
    <property type="entry name" value="POLY-BETA-1,6-N-ACETYL-D-GLUCOSAMINE SYNTHASE"/>
    <property type="match status" value="1"/>
</dbReference>
<feature type="non-terminal residue" evidence="2">
    <location>
        <position position="231"/>
    </location>
</feature>
<proteinExistence type="predicted"/>